<dbReference type="EMBL" id="CP107241">
    <property type="protein sequence ID" value="WAH64955.1"/>
    <property type="molecule type" value="Genomic_DNA"/>
</dbReference>
<dbReference type="AlphaFoldDB" id="A0AA47EU54"/>
<evidence type="ECO:0000313" key="1">
    <source>
        <dbReference type="EMBL" id="WAH64955.1"/>
    </source>
</evidence>
<name>A0AA47EU54_9XANT</name>
<accession>A0AA47EU54</accession>
<proteinExistence type="predicted"/>
<reference evidence="1" key="1">
    <citation type="submission" date="2022-10" db="EMBL/GenBank/DDBJ databases">
        <title>Complete genome sequence resource for Xanthomonas hortorum isolated from Greek Oregano.</title>
        <authorList>
            <person name="Gonzalez-Tobon J."/>
            <person name="Helmann T.C."/>
            <person name="Daughtrey M."/>
            <person name="Stodghill P.V."/>
            <person name="Filiatrault M.J."/>
        </authorList>
    </citation>
    <scope>NUCLEOTIDE SEQUENCE</scope>
    <source>
        <strain evidence="1">Oregano 108</strain>
    </source>
</reference>
<dbReference type="Proteomes" id="UP001164737">
    <property type="component" value="Chromosome"/>
</dbReference>
<evidence type="ECO:0000313" key="2">
    <source>
        <dbReference type="Proteomes" id="UP001164737"/>
    </source>
</evidence>
<sequence length="77" mass="7978">MEQSITRTAAISSNIALGTAINMVGAWLGLTPARSALLSNTASGLVAGLQYKTIVATWQAEAAVREAEALCSQAEQE</sequence>
<gene>
    <name evidence="1" type="ORF">OEG85_02880</name>
</gene>
<organism evidence="1 2">
    <name type="scientific">Xanthomonas hortorum</name>
    <dbReference type="NCBI Taxonomy" id="56454"/>
    <lineage>
        <taxon>Bacteria</taxon>
        <taxon>Pseudomonadati</taxon>
        <taxon>Pseudomonadota</taxon>
        <taxon>Gammaproteobacteria</taxon>
        <taxon>Lysobacterales</taxon>
        <taxon>Lysobacteraceae</taxon>
        <taxon>Xanthomonas</taxon>
    </lineage>
</organism>
<evidence type="ECO:0008006" key="3">
    <source>
        <dbReference type="Google" id="ProtNLM"/>
    </source>
</evidence>
<protein>
    <recommendedName>
        <fullName evidence="3">Holin</fullName>
    </recommendedName>
</protein>